<evidence type="ECO:0000313" key="3">
    <source>
        <dbReference type="Proteomes" id="UP000657574"/>
    </source>
</evidence>
<keyword evidence="1" id="KW-0812">Transmembrane</keyword>
<sequence>MPDLEQETRWLRTGRRRAALFAVAVTLGGAYLAHIPLLGVGFQLIFLIGAENTRSTVRQWERRHGVRLWKPSLAAVGREEFRRAPYYVTPDGVTP</sequence>
<proteinExistence type="predicted"/>
<comment type="caution">
    <text evidence="2">The sequence shown here is derived from an EMBL/GenBank/DDBJ whole genome shotgun (WGS) entry which is preliminary data.</text>
</comment>
<feature type="transmembrane region" description="Helical" evidence="1">
    <location>
        <begin position="20"/>
        <end position="48"/>
    </location>
</feature>
<evidence type="ECO:0000313" key="2">
    <source>
        <dbReference type="EMBL" id="GGJ47732.1"/>
    </source>
</evidence>
<name>A0A917L6H1_9ACTN</name>
<organism evidence="2 3">
    <name type="scientific">Streptomyces brasiliensis</name>
    <dbReference type="NCBI Taxonomy" id="1954"/>
    <lineage>
        <taxon>Bacteria</taxon>
        <taxon>Bacillati</taxon>
        <taxon>Actinomycetota</taxon>
        <taxon>Actinomycetes</taxon>
        <taxon>Kitasatosporales</taxon>
        <taxon>Streptomycetaceae</taxon>
        <taxon>Streptomyces</taxon>
    </lineage>
</organism>
<keyword evidence="3" id="KW-1185">Reference proteome</keyword>
<dbReference type="Proteomes" id="UP000657574">
    <property type="component" value="Unassembled WGS sequence"/>
</dbReference>
<reference evidence="2" key="2">
    <citation type="submission" date="2020-09" db="EMBL/GenBank/DDBJ databases">
        <authorList>
            <person name="Sun Q."/>
            <person name="Ohkuma M."/>
        </authorList>
    </citation>
    <scope>NUCLEOTIDE SEQUENCE</scope>
    <source>
        <strain evidence="2">JCM 3086</strain>
    </source>
</reference>
<dbReference type="AlphaFoldDB" id="A0A917L6H1"/>
<gene>
    <name evidence="2" type="ORF">GCM10010121_068680</name>
</gene>
<keyword evidence="1" id="KW-1133">Transmembrane helix</keyword>
<dbReference type="EMBL" id="BMQA01000034">
    <property type="protein sequence ID" value="GGJ47732.1"/>
    <property type="molecule type" value="Genomic_DNA"/>
</dbReference>
<reference evidence="2" key="1">
    <citation type="journal article" date="2014" name="Int. J. Syst. Evol. Microbiol.">
        <title>Complete genome sequence of Corynebacterium casei LMG S-19264T (=DSM 44701T), isolated from a smear-ripened cheese.</title>
        <authorList>
            <consortium name="US DOE Joint Genome Institute (JGI-PGF)"/>
            <person name="Walter F."/>
            <person name="Albersmeier A."/>
            <person name="Kalinowski J."/>
            <person name="Ruckert C."/>
        </authorList>
    </citation>
    <scope>NUCLEOTIDE SEQUENCE</scope>
    <source>
        <strain evidence="2">JCM 3086</strain>
    </source>
</reference>
<evidence type="ECO:0000256" key="1">
    <source>
        <dbReference type="SAM" id="Phobius"/>
    </source>
</evidence>
<keyword evidence="1" id="KW-0472">Membrane</keyword>
<protein>
    <submittedName>
        <fullName evidence="2">Uncharacterized protein</fullName>
    </submittedName>
</protein>
<accession>A0A917L6H1</accession>